<dbReference type="InterPro" id="IPR042070">
    <property type="entry name" value="PucR_C-HTH_sf"/>
</dbReference>
<dbReference type="Proteomes" id="UP001432000">
    <property type="component" value="Chromosome"/>
</dbReference>
<accession>A0ABZ2PEV0</accession>
<protein>
    <submittedName>
        <fullName evidence="5">Helix-turn-helix domain-containing protein</fullName>
    </submittedName>
</protein>
<dbReference type="InterPro" id="IPR025751">
    <property type="entry name" value="RsbRD_N_dom"/>
</dbReference>
<sequence length="391" mass="42481">MASARENVVAHIEQDLTVVVAAAVDAIRKSIPAYRDLHGAQLADVEAIAFWSLRRLITLWSDGSVVVDQRDQSRFRAIGAARASDGRPLTDVLRAYRVASSVFLRHVGEAYLDDLDPSDVVELSVTVLEAVDAISEEITEAYTTAREQLTSNRNQAQATLLDDLVVGRRTSPGALADRSRELGIELPAHPHLLVAQTIDSPITDKTVDALLTTLGTTQRTHLCTRRDRRAILLLPNTVTLRSVDDACRTLLLHGCLVERRPLGEVSASYRVASEALDTAPAHAFQERSVLDEGDAQLLALLTARPTADTTAVVRAVLGPLTEAANGHILDGVAAFISAGTATAAASALRLHPQTLRYRLRRARELTGRDPRHAWHRLALDTALQLRQLAST</sequence>
<dbReference type="Pfam" id="PF14361">
    <property type="entry name" value="RsbRD_N"/>
    <property type="match status" value="1"/>
</dbReference>
<dbReference type="Gene3D" id="1.10.10.2840">
    <property type="entry name" value="PucR C-terminal helix-turn-helix domain"/>
    <property type="match status" value="1"/>
</dbReference>
<evidence type="ECO:0000259" key="3">
    <source>
        <dbReference type="Pfam" id="PF14361"/>
    </source>
</evidence>
<organism evidence="5 6">
    <name type="scientific">Rhodococcus sovatensis</name>
    <dbReference type="NCBI Taxonomy" id="1805840"/>
    <lineage>
        <taxon>Bacteria</taxon>
        <taxon>Bacillati</taxon>
        <taxon>Actinomycetota</taxon>
        <taxon>Actinomycetes</taxon>
        <taxon>Mycobacteriales</taxon>
        <taxon>Nocardiaceae</taxon>
        <taxon>Rhodococcus</taxon>
    </lineage>
</organism>
<comment type="similarity">
    <text evidence="1">Belongs to the CdaR family.</text>
</comment>
<evidence type="ECO:0000259" key="4">
    <source>
        <dbReference type="Pfam" id="PF17853"/>
    </source>
</evidence>
<dbReference type="InterPro" id="IPR041522">
    <property type="entry name" value="CdaR_GGDEF"/>
</dbReference>
<feature type="domain" description="CdaR GGDEF-like" evidence="4">
    <location>
        <begin position="171"/>
        <end position="276"/>
    </location>
</feature>
<dbReference type="RefSeq" id="WP_338887286.1">
    <property type="nucleotide sequence ID" value="NZ_CP147846.1"/>
</dbReference>
<proteinExistence type="inferred from homology"/>
<feature type="domain" description="PucR C-terminal helix-turn-helix" evidence="2">
    <location>
        <begin position="335"/>
        <end position="384"/>
    </location>
</feature>
<dbReference type="EMBL" id="CP147846">
    <property type="protein sequence ID" value="WXG67614.1"/>
    <property type="molecule type" value="Genomic_DNA"/>
</dbReference>
<dbReference type="Pfam" id="PF13556">
    <property type="entry name" value="HTH_30"/>
    <property type="match status" value="1"/>
</dbReference>
<dbReference type="Pfam" id="PF17853">
    <property type="entry name" value="GGDEF_2"/>
    <property type="match status" value="1"/>
</dbReference>
<dbReference type="InterPro" id="IPR025736">
    <property type="entry name" value="PucR_C-HTH_dom"/>
</dbReference>
<evidence type="ECO:0000313" key="5">
    <source>
        <dbReference type="EMBL" id="WXG67614.1"/>
    </source>
</evidence>
<evidence type="ECO:0000259" key="2">
    <source>
        <dbReference type="Pfam" id="PF13556"/>
    </source>
</evidence>
<reference evidence="5 6" key="1">
    <citation type="submission" date="2024-03" db="EMBL/GenBank/DDBJ databases">
        <title>Natural products discovery in diverse microorganisms through a two-stage MS feature dereplication strategy.</title>
        <authorList>
            <person name="Zhang R."/>
        </authorList>
    </citation>
    <scope>NUCLEOTIDE SEQUENCE [LARGE SCALE GENOMIC DNA]</scope>
    <source>
        <strain evidence="5 6">18930</strain>
    </source>
</reference>
<feature type="domain" description="RsbT co-antagonist protein RsbRD N-terminal" evidence="3">
    <location>
        <begin position="19"/>
        <end position="156"/>
    </location>
</feature>
<keyword evidence="6" id="KW-1185">Reference proteome</keyword>
<dbReference type="InterPro" id="IPR051448">
    <property type="entry name" value="CdaR-like_regulators"/>
</dbReference>
<dbReference type="PANTHER" id="PTHR33744:SF7">
    <property type="entry name" value="PUCR FAMILY TRANSCRIPTIONAL REGULATOR"/>
    <property type="match status" value="1"/>
</dbReference>
<gene>
    <name evidence="5" type="ORF">WDS16_20615</name>
</gene>
<evidence type="ECO:0000313" key="6">
    <source>
        <dbReference type="Proteomes" id="UP001432000"/>
    </source>
</evidence>
<name>A0ABZ2PEV0_9NOCA</name>
<evidence type="ECO:0000256" key="1">
    <source>
        <dbReference type="ARBA" id="ARBA00006754"/>
    </source>
</evidence>
<dbReference type="PANTHER" id="PTHR33744">
    <property type="entry name" value="CARBOHYDRATE DIACID REGULATOR"/>
    <property type="match status" value="1"/>
</dbReference>